<dbReference type="EMBL" id="JYKN01002687">
    <property type="protein sequence ID" value="KKK15468.1"/>
    <property type="molecule type" value="Genomic_DNA"/>
</dbReference>
<evidence type="ECO:0000256" key="1">
    <source>
        <dbReference type="PROSITE-ProRule" id="PRU00023"/>
    </source>
</evidence>
<dbReference type="InterPro" id="IPR002110">
    <property type="entry name" value="Ankyrin_rpt"/>
</dbReference>
<accession>A0A0F8U799</accession>
<sequence>MGDSASAVLDLHDVAPPVPTVLEDESKGEVRLGSEKTLAASVASEADPALPKISGAIVNGAFGDVEAILNDSEDAVNLRYDFLFQGDTESTPGVTPLIQAAAYPNPRIVELLLEHQADPNDQTPSGGSTPLLIAAEYGHIENFDILARAGGDVHYVSKSQQAVLYRAAYGGNAAMCAHILTYDNMDVDAREEDGVTALYTASENNHVDIVRLLLQDHQADPNISHNDGFTSLHFAAYNGNLENTKLLLEHKADPNKTRQTDGVTPLYLASQNGHTEVVQLLLDKGADVNIKCTDDGRPAIFIACENGHVQTMELLLKYTQDVSATETNGDGTALYYAARNGHLEVVKTLVEYGADVNIQCNDGFMPLHATSEKGHIDLVNWLLELGEGKLVNRNATADHNWSALQLAASNGRDEIVARLISDEQVDVTIRDDEGSTALSDAASQNHYKVMLHLLRTKAYSPEDPLKSKICLATSYEIPRVEGALSTFLGDLDENEDNSADIEPVVFWAVVNGKTELLEKCLQYEKWDVREWSQGQRAPLHVAARFGNSDMIKWLLQHGADISAHSGQDLTPMHVAAENGHRAAVEVFLDTCAKSLTASFPGDKTAQLQRIQLIINKNDDGESPLSLAVKGRQRMVEELLWEECRKFAKNSPGFKIPYSVEAGEVLEMAAQFERPGNEGTLLYLMEQGAKPNAATENWTVLHWAVYRSQPVLVWWLLSNGGHSKPKELSMAVEILKLKPNQTINNLLHNPPPILAHVANTNDDALVQAPSADSYHIPELQGTIVDFYRTGNEVEMHFNQQSLKEIIYGKGPQEIMVEARRQNHHDLEALKGFIKTGKGVQDETKAKGPSKSDNRNVTGTATAPKLGQKAAAETKGQAGKGQTEPTGEIRDDVTQERAFVGRREFRWVHVPVNDTKLAEDLVTRILADGVKTEKEHRELIAFLRESWTQLTAGGKKNYMKPEYSIPYLAWGEKPLKTYPKPNESTQRLSSGRKSKPVRHETMTLDQYYYVALHDTKSRDDDQVVSRKLNSPNTILVVGQLWLWVIDEKTIITAATDQSTGFVDIVFENMAFRENNGTFQRPKSVESMMEFMLGIQTELFIKDLNHIDSKSALDVFREHIRDMANGESGLYTDFVQSLKDEKSSANGNSPATQYHNILQEAELLREIKDIRDELNILIALAVDQETVWKQLFQLEDLDNRQFHACTPSLIKEDLEDMASEAKTVQESLDSLLDLKQKQASIKEAETGRKQAEDTGKQANTIMVFTVVTIIFVSSKTSEFPWMSILSC</sequence>
<dbReference type="SUPFAM" id="SSF48403">
    <property type="entry name" value="Ankyrin repeat"/>
    <property type="match status" value="2"/>
</dbReference>
<feature type="repeat" description="ANK" evidence="1">
    <location>
        <begin position="329"/>
        <end position="361"/>
    </location>
</feature>
<feature type="repeat" description="ANK" evidence="1">
    <location>
        <begin position="126"/>
        <end position="158"/>
    </location>
</feature>
<dbReference type="SMART" id="SM00248">
    <property type="entry name" value="ANK"/>
    <property type="match status" value="16"/>
</dbReference>
<dbReference type="Pfam" id="PF13857">
    <property type="entry name" value="Ank_5"/>
    <property type="match status" value="1"/>
</dbReference>
<dbReference type="Gene3D" id="1.25.40.20">
    <property type="entry name" value="Ankyrin repeat-containing domain"/>
    <property type="match status" value="3"/>
</dbReference>
<dbReference type="PRINTS" id="PR01415">
    <property type="entry name" value="ANKYRIN"/>
</dbReference>
<feature type="repeat" description="ANK" evidence="1">
    <location>
        <begin position="227"/>
        <end position="259"/>
    </location>
</feature>
<feature type="repeat" description="ANK" evidence="1">
    <location>
        <begin position="362"/>
        <end position="386"/>
    </location>
</feature>
<feature type="repeat" description="ANK" evidence="1">
    <location>
        <begin position="534"/>
        <end position="566"/>
    </location>
</feature>
<feature type="repeat" description="ANK" evidence="1">
    <location>
        <begin position="92"/>
        <end position="124"/>
    </location>
</feature>
<feature type="region of interest" description="Disordered" evidence="2">
    <location>
        <begin position="838"/>
        <end position="890"/>
    </location>
</feature>
<dbReference type="OrthoDB" id="341259at2759"/>
<organism evidence="3 4">
    <name type="scientific">Aspergillus ochraceoroseus</name>
    <dbReference type="NCBI Taxonomy" id="138278"/>
    <lineage>
        <taxon>Eukaryota</taxon>
        <taxon>Fungi</taxon>
        <taxon>Dikarya</taxon>
        <taxon>Ascomycota</taxon>
        <taxon>Pezizomycotina</taxon>
        <taxon>Eurotiomycetes</taxon>
        <taxon>Eurotiomycetidae</taxon>
        <taxon>Eurotiales</taxon>
        <taxon>Aspergillaceae</taxon>
        <taxon>Aspergillus</taxon>
        <taxon>Aspergillus subgen. Nidulantes</taxon>
    </lineage>
</organism>
<dbReference type="PROSITE" id="PS50088">
    <property type="entry name" value="ANK_REPEAT"/>
    <property type="match status" value="9"/>
</dbReference>
<dbReference type="PANTHER" id="PTHR24184">
    <property type="entry name" value="SI:CH211-189E2.2"/>
    <property type="match status" value="1"/>
</dbReference>
<reference evidence="3 4" key="1">
    <citation type="submission" date="2015-02" db="EMBL/GenBank/DDBJ databases">
        <title>Draft Genome Sequences of Two Closely-Related Aflatoxigenic Aspergillus Species Obtained from the Cote d'Ivoire.</title>
        <authorList>
            <person name="Moore G.G."/>
            <person name="Beltz S.B."/>
            <person name="Mack B.M."/>
        </authorList>
    </citation>
    <scope>NUCLEOTIDE SEQUENCE [LARGE SCALE GENOMIC DNA]</scope>
    <source>
        <strain evidence="3 4">SRRC1432</strain>
    </source>
</reference>
<dbReference type="Pfam" id="PF00023">
    <property type="entry name" value="Ank"/>
    <property type="match status" value="1"/>
</dbReference>
<name>A0A0F8U799_9EURO</name>
<dbReference type="InterPro" id="IPR036770">
    <property type="entry name" value="Ankyrin_rpt-contain_sf"/>
</dbReference>
<keyword evidence="1" id="KW-0040">ANK repeat</keyword>
<feature type="repeat" description="ANK" evidence="1">
    <location>
        <begin position="295"/>
        <end position="327"/>
    </location>
</feature>
<dbReference type="Pfam" id="PF12796">
    <property type="entry name" value="Ank_2"/>
    <property type="match status" value="4"/>
</dbReference>
<dbReference type="PANTHER" id="PTHR24184:SF11">
    <property type="entry name" value="ANKYRIN REPEAT AND SOCS BOX CONTAINING 3"/>
    <property type="match status" value="1"/>
</dbReference>
<dbReference type="Proteomes" id="UP000034947">
    <property type="component" value="Unassembled WGS sequence"/>
</dbReference>
<feature type="compositionally biased region" description="Basic and acidic residues" evidence="2">
    <location>
        <begin position="838"/>
        <end position="852"/>
    </location>
</feature>
<feature type="repeat" description="ANK" evidence="1">
    <location>
        <begin position="261"/>
        <end position="293"/>
    </location>
</feature>
<dbReference type="VEuPathDB" id="FungiDB:P175DRAFT_034708"/>
<evidence type="ECO:0000256" key="2">
    <source>
        <dbReference type="SAM" id="MobiDB-lite"/>
    </source>
</evidence>
<feature type="repeat" description="ANK" evidence="1">
    <location>
        <begin position="193"/>
        <end position="215"/>
    </location>
</feature>
<comment type="caution">
    <text evidence="3">The sequence shown here is derived from an EMBL/GenBank/DDBJ whole genome shotgun (WGS) entry which is preliminary data.</text>
</comment>
<dbReference type="PROSITE" id="PS50297">
    <property type="entry name" value="ANK_REP_REGION"/>
    <property type="match status" value="8"/>
</dbReference>
<protein>
    <submittedName>
        <fullName evidence="3">Uncharacterized protein</fullName>
    </submittedName>
</protein>
<proteinExistence type="predicted"/>
<gene>
    <name evidence="3" type="ORF">AOCH_004543</name>
</gene>
<dbReference type="VEuPathDB" id="FungiDB:P175DRAFT_0525482"/>
<evidence type="ECO:0000313" key="4">
    <source>
        <dbReference type="Proteomes" id="UP000034947"/>
    </source>
</evidence>
<keyword evidence="4" id="KW-1185">Reference proteome</keyword>
<evidence type="ECO:0000313" key="3">
    <source>
        <dbReference type="EMBL" id="KKK15468.1"/>
    </source>
</evidence>